<feature type="compositionally biased region" description="Basic and acidic residues" evidence="1">
    <location>
        <begin position="82"/>
        <end position="98"/>
    </location>
</feature>
<proteinExistence type="predicted"/>
<dbReference type="Proteomes" id="UP000315750">
    <property type="component" value="Chromosome"/>
</dbReference>
<evidence type="ECO:0000259" key="2">
    <source>
        <dbReference type="Pfam" id="PF09968"/>
    </source>
</evidence>
<feature type="region of interest" description="Disordered" evidence="1">
    <location>
        <begin position="1"/>
        <end position="26"/>
    </location>
</feature>
<feature type="region of interest" description="Disordered" evidence="1">
    <location>
        <begin position="47"/>
        <end position="100"/>
    </location>
</feature>
<protein>
    <recommendedName>
        <fullName evidence="2">DUF2202 domain-containing protein</fullName>
    </recommendedName>
</protein>
<dbReference type="InterPro" id="IPR019243">
    <property type="entry name" value="DUF2202"/>
</dbReference>
<name>A0A518ALU4_9BACT</name>
<feature type="region of interest" description="Disordered" evidence="1">
    <location>
        <begin position="264"/>
        <end position="333"/>
    </location>
</feature>
<feature type="compositionally biased region" description="Basic residues" evidence="1">
    <location>
        <begin position="1"/>
        <end position="13"/>
    </location>
</feature>
<evidence type="ECO:0000313" key="3">
    <source>
        <dbReference type="EMBL" id="QDU55702.1"/>
    </source>
</evidence>
<keyword evidence="4" id="KW-1185">Reference proteome</keyword>
<evidence type="ECO:0000313" key="4">
    <source>
        <dbReference type="Proteomes" id="UP000315750"/>
    </source>
</evidence>
<dbReference type="InterPro" id="IPR012347">
    <property type="entry name" value="Ferritin-like"/>
</dbReference>
<dbReference type="InterPro" id="IPR009078">
    <property type="entry name" value="Ferritin-like_SF"/>
</dbReference>
<feature type="compositionally biased region" description="Low complexity" evidence="1">
    <location>
        <begin position="270"/>
        <end position="332"/>
    </location>
</feature>
<reference evidence="3 4" key="1">
    <citation type="submission" date="2019-02" db="EMBL/GenBank/DDBJ databases">
        <title>Deep-cultivation of Planctomycetes and their phenomic and genomic characterization uncovers novel biology.</title>
        <authorList>
            <person name="Wiegand S."/>
            <person name="Jogler M."/>
            <person name="Boedeker C."/>
            <person name="Pinto D."/>
            <person name="Vollmers J."/>
            <person name="Rivas-Marin E."/>
            <person name="Kohn T."/>
            <person name="Peeters S.H."/>
            <person name="Heuer A."/>
            <person name="Rast P."/>
            <person name="Oberbeckmann S."/>
            <person name="Bunk B."/>
            <person name="Jeske O."/>
            <person name="Meyerdierks A."/>
            <person name="Storesund J.E."/>
            <person name="Kallscheuer N."/>
            <person name="Luecker S."/>
            <person name="Lage O.M."/>
            <person name="Pohl T."/>
            <person name="Merkel B.J."/>
            <person name="Hornburger P."/>
            <person name="Mueller R.-W."/>
            <person name="Bruemmer F."/>
            <person name="Labrenz M."/>
            <person name="Spormann A.M."/>
            <person name="Op den Camp H."/>
            <person name="Overmann J."/>
            <person name="Amann R."/>
            <person name="Jetten M.S.M."/>
            <person name="Mascher T."/>
            <person name="Medema M.H."/>
            <person name="Devos D.P."/>
            <person name="Kaster A.-K."/>
            <person name="Ovreas L."/>
            <person name="Rohde M."/>
            <person name="Galperin M.Y."/>
            <person name="Jogler C."/>
        </authorList>
    </citation>
    <scope>NUCLEOTIDE SEQUENCE [LARGE SCALE GENOMIC DNA]</scope>
    <source>
        <strain evidence="3 4">Pan181</strain>
    </source>
</reference>
<dbReference type="RefSeq" id="WP_197529078.1">
    <property type="nucleotide sequence ID" value="NZ_CP036278.1"/>
</dbReference>
<gene>
    <name evidence="3" type="ORF">Pan181_18960</name>
</gene>
<dbReference type="SUPFAM" id="SSF47240">
    <property type="entry name" value="Ferritin-like"/>
    <property type="match status" value="1"/>
</dbReference>
<dbReference type="KEGG" id="amuc:Pan181_18960"/>
<feature type="compositionally biased region" description="Polar residues" evidence="1">
    <location>
        <begin position="59"/>
        <end position="81"/>
    </location>
</feature>
<dbReference type="Gene3D" id="1.20.1260.10">
    <property type="match status" value="1"/>
</dbReference>
<dbReference type="Pfam" id="PF09968">
    <property type="entry name" value="DUF2202"/>
    <property type="match status" value="1"/>
</dbReference>
<dbReference type="AlphaFoldDB" id="A0A518ALU4"/>
<feature type="domain" description="DUF2202" evidence="2">
    <location>
        <begin position="116"/>
        <end position="251"/>
    </location>
</feature>
<evidence type="ECO:0000256" key="1">
    <source>
        <dbReference type="SAM" id="MobiDB-lite"/>
    </source>
</evidence>
<dbReference type="EMBL" id="CP036278">
    <property type="protein sequence ID" value="QDU55702.1"/>
    <property type="molecule type" value="Genomic_DNA"/>
</dbReference>
<dbReference type="CDD" id="cd01048">
    <property type="entry name" value="Ferritin_like_AB2"/>
    <property type="match status" value="1"/>
</dbReference>
<accession>A0A518ALU4</accession>
<organism evidence="3 4">
    <name type="scientific">Aeoliella mucimassa</name>
    <dbReference type="NCBI Taxonomy" id="2527972"/>
    <lineage>
        <taxon>Bacteria</taxon>
        <taxon>Pseudomonadati</taxon>
        <taxon>Planctomycetota</taxon>
        <taxon>Planctomycetia</taxon>
        <taxon>Pirellulales</taxon>
        <taxon>Lacipirellulaceae</taxon>
        <taxon>Aeoliella</taxon>
    </lineage>
</organism>
<sequence length="361" mass="38495">MSSRTRFHKRHGQYRTSRQLRSESLERREVLSAAGLCDGVGDALGNGPQANAGEGQAAQVGSQDCTQSQDGQAAQVRQTGKSQEHHDKMQQKQQEKDCTSNADCPVATELADIEVTDLLHMREEEKLARDVYQTLGDMYGVDLFENIAASEQQHMDSVGQLLEKYGLEDPVGDNGVGVFESTTLQGMYDALIKQGSNSLSDAYQVGITIEELDIEDLQFAIEETTHADIEQVYTHLLNGSQNHLEAFTAALAGTAGTGNGTGSGTGTCTGDGSANTQAGQGGQAEAAGQGGANSQNAAGQNGSNGQQSQTRQAAQQATNQSSQQTQTQQSQQLRDQAFAKLGTEVGDQLRLRKLDRLAKAL</sequence>